<evidence type="ECO:0000313" key="1">
    <source>
        <dbReference type="EMBL" id="KZV92338.1"/>
    </source>
</evidence>
<accession>A0A165HR19</accession>
<name>A0A165HR19_EXIGL</name>
<proteinExistence type="predicted"/>
<evidence type="ECO:0008006" key="3">
    <source>
        <dbReference type="Google" id="ProtNLM"/>
    </source>
</evidence>
<keyword evidence="2" id="KW-1185">Reference proteome</keyword>
<protein>
    <recommendedName>
        <fullName evidence="3">Protein kinase domain-containing protein</fullName>
    </recommendedName>
</protein>
<dbReference type="InParanoid" id="A0A165HR19"/>
<reference evidence="1 2" key="1">
    <citation type="journal article" date="2016" name="Mol. Biol. Evol.">
        <title>Comparative Genomics of Early-Diverging Mushroom-Forming Fungi Provides Insights into the Origins of Lignocellulose Decay Capabilities.</title>
        <authorList>
            <person name="Nagy L.G."/>
            <person name="Riley R."/>
            <person name="Tritt A."/>
            <person name="Adam C."/>
            <person name="Daum C."/>
            <person name="Floudas D."/>
            <person name="Sun H."/>
            <person name="Yadav J.S."/>
            <person name="Pangilinan J."/>
            <person name="Larsson K.H."/>
            <person name="Matsuura K."/>
            <person name="Barry K."/>
            <person name="Labutti K."/>
            <person name="Kuo R."/>
            <person name="Ohm R.A."/>
            <person name="Bhattacharya S.S."/>
            <person name="Shirouzu T."/>
            <person name="Yoshinaga Y."/>
            <person name="Martin F.M."/>
            <person name="Grigoriev I.V."/>
            <person name="Hibbett D.S."/>
        </authorList>
    </citation>
    <scope>NUCLEOTIDE SEQUENCE [LARGE SCALE GENOMIC DNA]</scope>
    <source>
        <strain evidence="1 2">HHB12029</strain>
    </source>
</reference>
<dbReference type="AlphaFoldDB" id="A0A165HR19"/>
<dbReference type="OrthoDB" id="3319207at2759"/>
<sequence length="425" mass="47367">MAVVARRQPSPLVSTGLAAATVALSVAGAATDAVPIAKQILNSAAHISVVAEKIQKKREAMYTLIEKADIYATQIDIAVAGRVLDPSLQRRLQRLYSVFLKIEALVDVKAGVKNNALTRVLQNVITKPSRAETLLVELEREIQLFQLLTGIQLSLIVGETARAVVADMKYDGQFRVLRDCDIDKRDIIERCETEQGTVVWASARVDGQLLVIRYLDPSPVPQSDNNIVSEVAARRRAPYHEYLENVAKVSTIRASHPHIVQLYGLHIQGPAAVFRLGTFPLSDYLRNLRLKKGSAADLAVKYLRLVYKMLDASAHLADAHGLLWVGETAIVDDNGEPRIGLFDDIVRADPDHLPNVLPVYWDIFFWFNTQYSEETGVVEQVHDSSLHTLVTEHLRHRDDNDYLFGMPFDKSSSMLFLGTCHSRKS</sequence>
<dbReference type="EMBL" id="KV426010">
    <property type="protein sequence ID" value="KZV92338.1"/>
    <property type="molecule type" value="Genomic_DNA"/>
</dbReference>
<dbReference type="Proteomes" id="UP000077266">
    <property type="component" value="Unassembled WGS sequence"/>
</dbReference>
<gene>
    <name evidence="1" type="ORF">EXIGLDRAFT_836530</name>
</gene>
<evidence type="ECO:0000313" key="2">
    <source>
        <dbReference type="Proteomes" id="UP000077266"/>
    </source>
</evidence>
<organism evidence="1 2">
    <name type="scientific">Exidia glandulosa HHB12029</name>
    <dbReference type="NCBI Taxonomy" id="1314781"/>
    <lineage>
        <taxon>Eukaryota</taxon>
        <taxon>Fungi</taxon>
        <taxon>Dikarya</taxon>
        <taxon>Basidiomycota</taxon>
        <taxon>Agaricomycotina</taxon>
        <taxon>Agaricomycetes</taxon>
        <taxon>Auriculariales</taxon>
        <taxon>Exidiaceae</taxon>
        <taxon>Exidia</taxon>
    </lineage>
</organism>